<feature type="domain" description="Enoyl reductase (ER)" evidence="5">
    <location>
        <begin position="7"/>
        <end position="231"/>
    </location>
</feature>
<dbReference type="SUPFAM" id="SSF51735">
    <property type="entry name" value="NAD(P)-binding Rossmann-fold domains"/>
    <property type="match status" value="1"/>
</dbReference>
<name>A0A369W081_9SPHN</name>
<evidence type="ECO:0000256" key="1">
    <source>
        <dbReference type="ARBA" id="ARBA00022723"/>
    </source>
</evidence>
<dbReference type="InterPro" id="IPR011032">
    <property type="entry name" value="GroES-like_sf"/>
</dbReference>
<dbReference type="Proteomes" id="UP000253918">
    <property type="component" value="Unassembled WGS sequence"/>
</dbReference>
<comment type="cofactor">
    <cofactor evidence="4">
        <name>Zn(2+)</name>
        <dbReference type="ChEBI" id="CHEBI:29105"/>
    </cofactor>
</comment>
<dbReference type="EMBL" id="QQNB01000001">
    <property type="protein sequence ID" value="RDE07459.1"/>
    <property type="molecule type" value="Genomic_DNA"/>
</dbReference>
<gene>
    <name evidence="6" type="ORF">DVW87_03450</name>
</gene>
<accession>A0A369W081</accession>
<dbReference type="Pfam" id="PF08240">
    <property type="entry name" value="ADH_N"/>
    <property type="match status" value="1"/>
</dbReference>
<dbReference type="AlphaFoldDB" id="A0A369W081"/>
<evidence type="ECO:0000256" key="3">
    <source>
        <dbReference type="ARBA" id="ARBA00023002"/>
    </source>
</evidence>
<dbReference type="CDD" id="cd08269">
    <property type="entry name" value="Zn_ADH9"/>
    <property type="match status" value="1"/>
</dbReference>
<dbReference type="GO" id="GO:0008270">
    <property type="term" value="F:zinc ion binding"/>
    <property type="evidence" value="ECO:0007669"/>
    <property type="project" value="InterPro"/>
</dbReference>
<keyword evidence="7" id="KW-1185">Reference proteome</keyword>
<evidence type="ECO:0000259" key="5">
    <source>
        <dbReference type="SMART" id="SM00829"/>
    </source>
</evidence>
<dbReference type="InterPro" id="IPR036291">
    <property type="entry name" value="NAD(P)-bd_dom_sf"/>
</dbReference>
<organism evidence="6 7">
    <name type="scientific">Sphingomonas aracearum</name>
    <dbReference type="NCBI Taxonomy" id="2283317"/>
    <lineage>
        <taxon>Bacteria</taxon>
        <taxon>Pseudomonadati</taxon>
        <taxon>Pseudomonadota</taxon>
        <taxon>Alphaproteobacteria</taxon>
        <taxon>Sphingomonadales</taxon>
        <taxon>Sphingomonadaceae</taxon>
        <taxon>Sphingomonas</taxon>
    </lineage>
</organism>
<dbReference type="OrthoDB" id="9806940at2"/>
<dbReference type="PROSITE" id="PS00059">
    <property type="entry name" value="ADH_ZINC"/>
    <property type="match status" value="1"/>
</dbReference>
<evidence type="ECO:0000313" key="6">
    <source>
        <dbReference type="EMBL" id="RDE07459.1"/>
    </source>
</evidence>
<dbReference type="PANTHER" id="PTHR43401:SF2">
    <property type="entry name" value="L-THREONINE 3-DEHYDROGENASE"/>
    <property type="match status" value="1"/>
</dbReference>
<dbReference type="SMART" id="SM00829">
    <property type="entry name" value="PKS_ER"/>
    <property type="match status" value="1"/>
</dbReference>
<dbReference type="PANTHER" id="PTHR43401">
    <property type="entry name" value="L-THREONINE 3-DEHYDROGENASE"/>
    <property type="match status" value="1"/>
</dbReference>
<dbReference type="InterPro" id="IPR013149">
    <property type="entry name" value="ADH-like_C"/>
</dbReference>
<comment type="caution">
    <text evidence="6">The sequence shown here is derived from an EMBL/GenBank/DDBJ whole genome shotgun (WGS) entry which is preliminary data.</text>
</comment>
<protein>
    <submittedName>
        <fullName evidence="6">L-iditol 2-dehydrogenase</fullName>
    </submittedName>
</protein>
<dbReference type="Gene3D" id="3.40.50.720">
    <property type="entry name" value="NAD(P)-binding Rossmann-like Domain"/>
    <property type="match status" value="1"/>
</dbReference>
<dbReference type="InterPro" id="IPR002328">
    <property type="entry name" value="ADH_Zn_CS"/>
</dbReference>
<dbReference type="GO" id="GO:0016616">
    <property type="term" value="F:oxidoreductase activity, acting on the CH-OH group of donors, NAD or NADP as acceptor"/>
    <property type="evidence" value="ECO:0007669"/>
    <property type="project" value="UniProtKB-ARBA"/>
</dbReference>
<keyword evidence="1 4" id="KW-0479">Metal-binding</keyword>
<evidence type="ECO:0000256" key="2">
    <source>
        <dbReference type="ARBA" id="ARBA00022833"/>
    </source>
</evidence>
<dbReference type="SUPFAM" id="SSF50129">
    <property type="entry name" value="GroES-like"/>
    <property type="match status" value="1"/>
</dbReference>
<dbReference type="InterPro" id="IPR050129">
    <property type="entry name" value="Zn_alcohol_dh"/>
</dbReference>
<evidence type="ECO:0000313" key="7">
    <source>
        <dbReference type="Proteomes" id="UP000253918"/>
    </source>
</evidence>
<proteinExistence type="inferred from homology"/>
<dbReference type="Pfam" id="PF00107">
    <property type="entry name" value="ADH_zinc_N"/>
    <property type="match status" value="1"/>
</dbReference>
<keyword evidence="3" id="KW-0560">Oxidoreductase</keyword>
<dbReference type="InterPro" id="IPR020843">
    <property type="entry name" value="ER"/>
</dbReference>
<evidence type="ECO:0000256" key="4">
    <source>
        <dbReference type="RuleBase" id="RU361277"/>
    </source>
</evidence>
<dbReference type="InterPro" id="IPR013154">
    <property type="entry name" value="ADH-like_N"/>
</dbReference>
<dbReference type="Gene3D" id="3.90.180.10">
    <property type="entry name" value="Medium-chain alcohol dehydrogenases, catalytic domain"/>
    <property type="match status" value="2"/>
</dbReference>
<keyword evidence="2 4" id="KW-0862">Zinc</keyword>
<reference evidence="6 7" key="1">
    <citation type="submission" date="2018-07" db="EMBL/GenBank/DDBJ databases">
        <title>a novel species of Sphingomonas isolated from the rhizosphere soil of Araceae plant.</title>
        <authorList>
            <person name="Zhiyong W."/>
            <person name="Qinglan Z."/>
            <person name="Zhiwei F."/>
            <person name="Ding X."/>
            <person name="Gejiao W."/>
            <person name="Shixue Z."/>
        </authorList>
    </citation>
    <scope>NUCLEOTIDE SEQUENCE [LARGE SCALE GENOMIC DNA]</scope>
    <source>
        <strain evidence="6 7">WZY 27</strain>
    </source>
</reference>
<sequence length="318" mass="33847">MKAAVLAAPETFELADVPLPQPSAGEARIRLEGCGVCASNVEPWQGQPWSTFPGEAGGLGHEGWGIVDAVGDGVTAVAAGDRVATLSGRSFAQYDLAAADRLVKLPSALDGQPFPGEPLGCAFNIFRRADVKPGQWVAIIGIGFLGAVLTKLATDAGARVIAISRRQESLDLATHYGAAATIPMHDHWQIIEQVKALTGEDLCARVIEAVGKQWPLDLATELVGFGGKLVVAGYHQDGPRQVNMQTWNWKGIDVVNAHERDPEVQMQGLREAVDAVATGRFDPAPLYTHRYGLNDLGEALAATRDKPQGFVKALIEFA</sequence>
<comment type="similarity">
    <text evidence="4">Belongs to the zinc-containing alcohol dehydrogenase family.</text>
</comment>